<name>A0A8W8MQF2_MAGGI</name>
<sequence length="272" mass="29636">KECHILITDSTSVFQHMCPFLCHSAQAIIGNFHHATAAPVQKKRFLVDTLLANPEVNVLVTSLVSVLGSDPTEQTCEKECVVLMHADSVIHHLCPFVCHSFQQLVSKVHLTSSPSNPSKRFLVDTLMSNPEISILVSGLVATLGSDPTEQACESQCVTMIHADNVLHHLCPFVCHSFQELVHNVHLTPSVSNPVHKRFLIDSLLNNPEVSVIVNSLVSTLGSDPTEAACESQCTNIVHADNVIHFLCPLVCHSFQSLVQKVHLTSPVGNPAQ</sequence>
<proteinExistence type="predicted"/>
<protein>
    <submittedName>
        <fullName evidence="1">Uncharacterized protein</fullName>
    </submittedName>
</protein>
<accession>A0A8W8MQF2</accession>
<reference evidence="1" key="1">
    <citation type="submission" date="2022-08" db="UniProtKB">
        <authorList>
            <consortium name="EnsemblMetazoa"/>
        </authorList>
    </citation>
    <scope>IDENTIFICATION</scope>
    <source>
        <strain evidence="1">05x7-T-G4-1.051#20</strain>
    </source>
</reference>
<organism evidence="1 2">
    <name type="scientific">Magallana gigas</name>
    <name type="common">Pacific oyster</name>
    <name type="synonym">Crassostrea gigas</name>
    <dbReference type="NCBI Taxonomy" id="29159"/>
    <lineage>
        <taxon>Eukaryota</taxon>
        <taxon>Metazoa</taxon>
        <taxon>Spiralia</taxon>
        <taxon>Lophotrochozoa</taxon>
        <taxon>Mollusca</taxon>
        <taxon>Bivalvia</taxon>
        <taxon>Autobranchia</taxon>
        <taxon>Pteriomorphia</taxon>
        <taxon>Ostreida</taxon>
        <taxon>Ostreoidea</taxon>
        <taxon>Ostreidae</taxon>
        <taxon>Magallana</taxon>
    </lineage>
</organism>
<dbReference type="EnsemblMetazoa" id="G34849.1">
    <property type="protein sequence ID" value="G34849.1:cds"/>
    <property type="gene ID" value="G34849"/>
</dbReference>
<evidence type="ECO:0000313" key="1">
    <source>
        <dbReference type="EnsemblMetazoa" id="G34849.1:cds"/>
    </source>
</evidence>
<keyword evidence="2" id="KW-1185">Reference proteome</keyword>
<dbReference type="AlphaFoldDB" id="A0A8W8MQF2"/>
<evidence type="ECO:0000313" key="2">
    <source>
        <dbReference type="Proteomes" id="UP000005408"/>
    </source>
</evidence>
<dbReference type="Proteomes" id="UP000005408">
    <property type="component" value="Unassembled WGS sequence"/>
</dbReference>